<feature type="region of interest" description="Disordered" evidence="13">
    <location>
        <begin position="157"/>
        <end position="188"/>
    </location>
</feature>
<evidence type="ECO:0000256" key="2">
    <source>
        <dbReference type="ARBA" id="ARBA00012428"/>
    </source>
</evidence>
<sequence>MESNIEPIIMNSHSDGLSSTNPNELNPESSSAMSYTTLLKNSTVINKGLGIIEKFKMGSLLSDLGSTNKSIKSEDFKEDVSQQQQQSQQQAQQVQQKHPIPMSSINSECADSHAEMQDTSITETSKTHQLAPSLNFENNSNKSKRLFFSNELAKDEKVTRSIIKKQSPSKQLRTTHSSSRMNSMPHSKTVHGYKDIAHVSLEAAPKSSNLPNSNSGYGIKGSPVTMRSKSRDRSYTDNTNHYQYDKYHLYGDGNETYGWVNKDPFEYSRANTYGNSADCTSSSAALKPNVSTVSISGMHHQQNKMHSKYWSNNDFNYLSKSCNCILYNSPRQENSWKTADSDKSNKLLDEMHRMYIQLKERDSQIRERDAFIRYLQSVLYRRDQLIQQLVKQVPDPHIHEEYYDLLNEWERYAKSNPSKCSNSYQSQVVHKGLKQSDKSETLGHSIPRRWNPEKLTVGHSNRNSYLKEDVPPVVEQRETYSGEVTKSNDITIITPIPIITTDSSPPNINTQGRKDMSYNKIQYSKSGSFISVDSSSDHSVGNASNNSIIDLGKDSDSNKPAGIGVKLQILSTSRVKRHAISGESEKYLPPPTSHLSNWPKIEKPAHTKALITQAILDNDFMKHLDKRQISKIVDSMCPLRCSRLSWIIQEGEVGSVVYVLEDGYVEVQKAGERLREMGPGTVFGELAILYNCTRTASVRAITDCKLWAIDRPCFQSIMMFTGIQKQTEYVKFLKSVPTFKDLNLEVLGKVAVVLGAEHYEPDQYVIREGERGNTFFIITDGKVKVTKNRGNERGEQFIRYMTRGDWFGEKALTDEDVRTANIIAMPPRGVDCLMLDRDSYNLLIKDLVSFQRSYPDEKPVVNQREKQFSDVKLTDFTVVSTIGIGGFGRVQLVYLNKDKRQCFALKRLKKHYIVETKQQEHVLNEKNILTEANHDFIVKLYRTYRDNRYLYLLLEVCLGGELWTLLRNSTSFDDSTARFYSACVVEALNYLHRKGIVYRDLKPENLLLDSQGFCKMTDFGFAKRIGYGNKTWTFCGTPEYVAPEVILNKGHDFAVDFWALGILMFELLTGTPPFTSSDPMRTYNIILKGINTIEFPKCITRNAQCLIKKLCRDAPAQRIGARKSGITEVKSHAWFEGFDWDGLVAKTIQVPINPKVSSPTDLSNFDSYSEEEDLPPEDLTGWDKDF</sequence>
<evidence type="ECO:0000256" key="5">
    <source>
        <dbReference type="ARBA" id="ARBA00022679"/>
    </source>
</evidence>
<comment type="catalytic activity">
    <reaction evidence="10">
        <text>L-threonyl-[protein] + ATP = O-phospho-L-threonyl-[protein] + ADP + H(+)</text>
        <dbReference type="Rhea" id="RHEA:46608"/>
        <dbReference type="Rhea" id="RHEA-COMP:11060"/>
        <dbReference type="Rhea" id="RHEA-COMP:11605"/>
        <dbReference type="ChEBI" id="CHEBI:15378"/>
        <dbReference type="ChEBI" id="CHEBI:30013"/>
        <dbReference type="ChEBI" id="CHEBI:30616"/>
        <dbReference type="ChEBI" id="CHEBI:61977"/>
        <dbReference type="ChEBI" id="CHEBI:456216"/>
        <dbReference type="EC" id="2.7.11.12"/>
    </reaction>
</comment>
<feature type="domain" description="Cyclic nucleotide-binding" evidence="15">
    <location>
        <begin position="620"/>
        <end position="735"/>
    </location>
</feature>
<dbReference type="FunFam" id="2.60.120.10:FF:000072">
    <property type="entry name" value="cGMP-dependent protein kinase"/>
    <property type="match status" value="1"/>
</dbReference>
<feature type="domain" description="Protein kinase" evidence="14">
    <location>
        <begin position="876"/>
        <end position="1135"/>
    </location>
</feature>
<evidence type="ECO:0000256" key="11">
    <source>
        <dbReference type="ARBA" id="ARBA00047462"/>
    </source>
</evidence>
<evidence type="ECO:0000313" key="17">
    <source>
        <dbReference type="Proteomes" id="UP000050795"/>
    </source>
</evidence>
<evidence type="ECO:0000259" key="14">
    <source>
        <dbReference type="PROSITE" id="PS50011"/>
    </source>
</evidence>
<dbReference type="InterPro" id="IPR018490">
    <property type="entry name" value="cNMP-bd_dom_sf"/>
</dbReference>
<dbReference type="Gene3D" id="1.10.510.10">
    <property type="entry name" value="Transferase(Phosphotransferase) domain 1"/>
    <property type="match status" value="1"/>
</dbReference>
<organism evidence="17 18">
    <name type="scientific">Trichobilharzia regenti</name>
    <name type="common">Nasal bird schistosome</name>
    <dbReference type="NCBI Taxonomy" id="157069"/>
    <lineage>
        <taxon>Eukaryota</taxon>
        <taxon>Metazoa</taxon>
        <taxon>Spiralia</taxon>
        <taxon>Lophotrochozoa</taxon>
        <taxon>Platyhelminthes</taxon>
        <taxon>Trematoda</taxon>
        <taxon>Digenea</taxon>
        <taxon>Strigeidida</taxon>
        <taxon>Schistosomatoidea</taxon>
        <taxon>Schistosomatidae</taxon>
        <taxon>Trichobilharzia</taxon>
    </lineage>
</organism>
<evidence type="ECO:0000256" key="6">
    <source>
        <dbReference type="ARBA" id="ARBA00022741"/>
    </source>
</evidence>
<dbReference type="EC" id="2.7.11.12" evidence="2"/>
<dbReference type="CDD" id="cd00038">
    <property type="entry name" value="CAP_ED"/>
    <property type="match status" value="2"/>
</dbReference>
<feature type="compositionally biased region" description="Polar residues" evidence="13">
    <location>
        <begin position="11"/>
        <end position="30"/>
    </location>
</feature>
<dbReference type="Gene3D" id="3.30.200.20">
    <property type="entry name" value="Phosphorylase Kinase, domain 1"/>
    <property type="match status" value="1"/>
</dbReference>
<dbReference type="SMART" id="SM00220">
    <property type="entry name" value="S_TKc"/>
    <property type="match status" value="1"/>
</dbReference>
<dbReference type="FunFam" id="1.10.510.10:FF:000210">
    <property type="entry name" value="Non-specific serine/threonine protein kinase"/>
    <property type="match status" value="1"/>
</dbReference>
<evidence type="ECO:0000256" key="4">
    <source>
        <dbReference type="ARBA" id="ARBA00022535"/>
    </source>
</evidence>
<dbReference type="SUPFAM" id="SSF56112">
    <property type="entry name" value="Protein kinase-like (PK-like)"/>
    <property type="match status" value="1"/>
</dbReference>
<dbReference type="InterPro" id="IPR002374">
    <property type="entry name" value="cGMP_dep_kinase"/>
</dbReference>
<dbReference type="SMART" id="SM00100">
    <property type="entry name" value="cNMP"/>
    <property type="match status" value="2"/>
</dbReference>
<dbReference type="PANTHER" id="PTHR24353:SF111">
    <property type="match status" value="1"/>
</dbReference>
<dbReference type="PROSITE" id="PS51285">
    <property type="entry name" value="AGC_KINASE_CTER"/>
    <property type="match status" value="1"/>
</dbReference>
<evidence type="ECO:0000256" key="10">
    <source>
        <dbReference type="ARBA" id="ARBA00047298"/>
    </source>
</evidence>
<dbReference type="GO" id="GO:0005524">
    <property type="term" value="F:ATP binding"/>
    <property type="evidence" value="ECO:0007669"/>
    <property type="project" value="UniProtKB-UniRule"/>
</dbReference>
<evidence type="ECO:0000256" key="1">
    <source>
        <dbReference type="ARBA" id="ARBA00006352"/>
    </source>
</evidence>
<dbReference type="InterPro" id="IPR000595">
    <property type="entry name" value="cNMP-bd_dom"/>
</dbReference>
<dbReference type="InterPro" id="IPR017441">
    <property type="entry name" value="Protein_kinase_ATP_BS"/>
</dbReference>
<dbReference type="SMART" id="SM00133">
    <property type="entry name" value="S_TK_X"/>
    <property type="match status" value="1"/>
</dbReference>
<reference evidence="17" key="1">
    <citation type="submission" date="2022-06" db="EMBL/GenBank/DDBJ databases">
        <authorList>
            <person name="Berger JAMES D."/>
            <person name="Berger JAMES D."/>
        </authorList>
    </citation>
    <scope>NUCLEOTIDE SEQUENCE [LARGE SCALE GENOMIC DNA]</scope>
</reference>
<dbReference type="AlphaFoldDB" id="A0AA85JI82"/>
<dbReference type="PROSITE" id="PS50011">
    <property type="entry name" value="PROTEIN_KINASE_DOM"/>
    <property type="match status" value="1"/>
</dbReference>
<keyword evidence="7" id="KW-0418">Kinase</keyword>
<evidence type="ECO:0000259" key="15">
    <source>
        <dbReference type="PROSITE" id="PS50042"/>
    </source>
</evidence>
<reference evidence="18" key="2">
    <citation type="submission" date="2023-11" db="UniProtKB">
        <authorList>
            <consortium name="WormBaseParasite"/>
        </authorList>
    </citation>
    <scope>IDENTIFICATION</scope>
</reference>
<keyword evidence="4" id="KW-0140">cGMP</keyword>
<feature type="region of interest" description="Disordered" evidence="13">
    <location>
        <begin position="205"/>
        <end position="238"/>
    </location>
</feature>
<feature type="compositionally biased region" description="Polar residues" evidence="13">
    <location>
        <begin position="164"/>
        <end position="186"/>
    </location>
</feature>
<feature type="region of interest" description="Disordered" evidence="13">
    <location>
        <begin position="74"/>
        <end position="140"/>
    </location>
</feature>
<dbReference type="InterPro" id="IPR035014">
    <property type="entry name" value="STKc_cGK"/>
</dbReference>
<evidence type="ECO:0000256" key="7">
    <source>
        <dbReference type="ARBA" id="ARBA00022777"/>
    </source>
</evidence>
<feature type="domain" description="Cyclic nucleotide-binding" evidence="15">
    <location>
        <begin position="738"/>
        <end position="844"/>
    </location>
</feature>
<feature type="compositionally biased region" description="Polar residues" evidence="13">
    <location>
        <begin position="206"/>
        <end position="216"/>
    </location>
</feature>
<dbReference type="Proteomes" id="UP000050795">
    <property type="component" value="Unassembled WGS sequence"/>
</dbReference>
<keyword evidence="5" id="KW-0808">Transferase</keyword>
<evidence type="ECO:0000256" key="12">
    <source>
        <dbReference type="PROSITE-ProRule" id="PRU10141"/>
    </source>
</evidence>
<dbReference type="InterPro" id="IPR000719">
    <property type="entry name" value="Prot_kinase_dom"/>
</dbReference>
<dbReference type="PROSITE" id="PS00889">
    <property type="entry name" value="CNMP_BINDING_2"/>
    <property type="match status" value="2"/>
</dbReference>
<dbReference type="GO" id="GO:0004692">
    <property type="term" value="F:cGMP-dependent protein kinase activity"/>
    <property type="evidence" value="ECO:0007669"/>
    <property type="project" value="UniProtKB-EC"/>
</dbReference>
<dbReference type="PROSITE" id="PS50042">
    <property type="entry name" value="CNMP_BINDING_3"/>
    <property type="match status" value="2"/>
</dbReference>
<dbReference type="SUPFAM" id="SSF51206">
    <property type="entry name" value="cAMP-binding domain-like"/>
    <property type="match status" value="2"/>
</dbReference>
<feature type="region of interest" description="Disordered" evidence="13">
    <location>
        <begin position="1"/>
        <end position="30"/>
    </location>
</feature>
<proteinExistence type="inferred from homology"/>
<dbReference type="InterPro" id="IPR000961">
    <property type="entry name" value="AGC-kinase_C"/>
</dbReference>
<accession>A0AA85JI82</accession>
<feature type="domain" description="AGC-kinase C-terminal" evidence="16">
    <location>
        <begin position="1136"/>
        <end position="1186"/>
    </location>
</feature>
<dbReference type="InterPro" id="IPR011009">
    <property type="entry name" value="Kinase-like_dom_sf"/>
</dbReference>
<keyword evidence="3" id="KW-0723">Serine/threonine-protein kinase</keyword>
<evidence type="ECO:0000256" key="9">
    <source>
        <dbReference type="ARBA" id="ARBA00022992"/>
    </source>
</evidence>
<feature type="compositionally biased region" description="Low complexity" evidence="13">
    <location>
        <begin position="81"/>
        <end position="96"/>
    </location>
</feature>
<keyword evidence="9" id="KW-0142">cGMP-binding</keyword>
<keyword evidence="6 12" id="KW-0547">Nucleotide-binding</keyword>
<dbReference type="PRINTS" id="PR00104">
    <property type="entry name" value="CGMPKINASE"/>
</dbReference>
<dbReference type="InterPro" id="IPR008271">
    <property type="entry name" value="Ser/Thr_kinase_AS"/>
</dbReference>
<dbReference type="Gene3D" id="2.60.120.10">
    <property type="entry name" value="Jelly Rolls"/>
    <property type="match status" value="2"/>
</dbReference>
<keyword evidence="17" id="KW-1185">Reference proteome</keyword>
<dbReference type="PROSITE" id="PS00888">
    <property type="entry name" value="CNMP_BINDING_1"/>
    <property type="match status" value="2"/>
</dbReference>
<dbReference type="GO" id="GO:0030553">
    <property type="term" value="F:cGMP binding"/>
    <property type="evidence" value="ECO:0007669"/>
    <property type="project" value="UniProtKB-KW"/>
</dbReference>
<dbReference type="WBParaSite" id="TREG1_23030.1">
    <property type="protein sequence ID" value="TREG1_23030.1"/>
    <property type="gene ID" value="TREG1_23030"/>
</dbReference>
<feature type="region of interest" description="Disordered" evidence="13">
    <location>
        <begin position="1161"/>
        <end position="1186"/>
    </location>
</feature>
<dbReference type="Pfam" id="PF00027">
    <property type="entry name" value="cNMP_binding"/>
    <property type="match status" value="2"/>
</dbReference>
<name>A0AA85JI82_TRIRE</name>
<dbReference type="CDD" id="cd05572">
    <property type="entry name" value="STKc_cGK"/>
    <property type="match status" value="1"/>
</dbReference>
<dbReference type="InterPro" id="IPR014710">
    <property type="entry name" value="RmlC-like_jellyroll"/>
</dbReference>
<dbReference type="PROSITE" id="PS00107">
    <property type="entry name" value="PROTEIN_KINASE_ATP"/>
    <property type="match status" value="1"/>
</dbReference>
<evidence type="ECO:0000259" key="16">
    <source>
        <dbReference type="PROSITE" id="PS51285"/>
    </source>
</evidence>
<comment type="catalytic activity">
    <reaction evidence="11">
        <text>L-seryl-[protein] + ATP = O-phospho-L-seryl-[protein] + ADP + H(+)</text>
        <dbReference type="Rhea" id="RHEA:17989"/>
        <dbReference type="Rhea" id="RHEA-COMP:9863"/>
        <dbReference type="Rhea" id="RHEA-COMP:11604"/>
        <dbReference type="ChEBI" id="CHEBI:15378"/>
        <dbReference type="ChEBI" id="CHEBI:29999"/>
        <dbReference type="ChEBI" id="CHEBI:30616"/>
        <dbReference type="ChEBI" id="CHEBI:83421"/>
        <dbReference type="ChEBI" id="CHEBI:456216"/>
        <dbReference type="EC" id="2.7.11.12"/>
    </reaction>
</comment>
<dbReference type="PROSITE" id="PS00108">
    <property type="entry name" value="PROTEIN_KINASE_ST"/>
    <property type="match status" value="1"/>
</dbReference>
<dbReference type="Pfam" id="PF00069">
    <property type="entry name" value="Pkinase"/>
    <property type="match status" value="1"/>
</dbReference>
<evidence type="ECO:0000313" key="18">
    <source>
        <dbReference type="WBParaSite" id="TREG1_23030.1"/>
    </source>
</evidence>
<evidence type="ECO:0000256" key="13">
    <source>
        <dbReference type="SAM" id="MobiDB-lite"/>
    </source>
</evidence>
<evidence type="ECO:0000256" key="3">
    <source>
        <dbReference type="ARBA" id="ARBA00022527"/>
    </source>
</evidence>
<dbReference type="InterPro" id="IPR018488">
    <property type="entry name" value="cNMP-bd_CS"/>
</dbReference>
<dbReference type="PANTHER" id="PTHR24353">
    <property type="entry name" value="CYCLIC NUCLEOTIDE-DEPENDENT PROTEIN KINASE"/>
    <property type="match status" value="1"/>
</dbReference>
<protein>
    <recommendedName>
        <fullName evidence="2">cGMP-dependent protein kinase</fullName>
        <ecNumber evidence="2">2.7.11.12</ecNumber>
    </recommendedName>
</protein>
<evidence type="ECO:0000256" key="8">
    <source>
        <dbReference type="ARBA" id="ARBA00022840"/>
    </source>
</evidence>
<feature type="compositionally biased region" description="Polar residues" evidence="13">
    <location>
        <begin position="117"/>
        <end position="140"/>
    </location>
</feature>
<keyword evidence="8 12" id="KW-0067">ATP-binding</keyword>
<feature type="binding site" evidence="12">
    <location>
        <position position="906"/>
    </location>
    <ligand>
        <name>ATP</name>
        <dbReference type="ChEBI" id="CHEBI:30616"/>
    </ligand>
</feature>
<comment type="similarity">
    <text evidence="1">Belongs to the protein kinase superfamily. AGC Ser/Thr protein kinase family. cGMP subfamily.</text>
</comment>